<evidence type="ECO:0008006" key="3">
    <source>
        <dbReference type="Google" id="ProtNLM"/>
    </source>
</evidence>
<dbReference type="Proteomes" id="UP001611383">
    <property type="component" value="Chromosome"/>
</dbReference>
<keyword evidence="2" id="KW-1185">Reference proteome</keyword>
<sequence>MLVLALAAVLAANPNPVDAWSRKACPPPKQTPDSNIEMKFMEQKRAECLRKAMNKALDKVIVPLKKQKPAAFKEWMSLQADYNRWMAEACAALEEANWVDLSSGERSMGTGYGYTELQCLQQQYAWRGFYADAWARKDWKGMEQALQDFAGPASKARESLQAYRAKTGEVAARAPVHVEESDLPVRQLSKEDWKPYNERLERAAAGPEALAPRQCALVPSPTPDCVQRFADSLTAQLNFSDALGSAEGGR</sequence>
<accession>A0ABY9X8M6</accession>
<reference evidence="1 2" key="1">
    <citation type="submission" date="2019-08" db="EMBL/GenBank/DDBJ databases">
        <title>Archangium and Cystobacter genomes.</title>
        <authorList>
            <person name="Chen I.-C.K."/>
            <person name="Wielgoss S."/>
        </authorList>
    </citation>
    <scope>NUCLEOTIDE SEQUENCE [LARGE SCALE GENOMIC DNA]</scope>
    <source>
        <strain evidence="1 2">Cbm 6</strain>
    </source>
</reference>
<evidence type="ECO:0000313" key="1">
    <source>
        <dbReference type="EMBL" id="WNG51750.1"/>
    </source>
</evidence>
<name>A0ABY9X8M6_9BACT</name>
<dbReference type="RefSeq" id="WP_395812041.1">
    <property type="nucleotide sequence ID" value="NZ_CP043494.1"/>
</dbReference>
<dbReference type="EMBL" id="CP043494">
    <property type="protein sequence ID" value="WNG51750.1"/>
    <property type="molecule type" value="Genomic_DNA"/>
</dbReference>
<gene>
    <name evidence="1" type="ORF">F0U60_52330</name>
</gene>
<organism evidence="1 2">
    <name type="scientific">Archangium minus</name>
    <dbReference type="NCBI Taxonomy" id="83450"/>
    <lineage>
        <taxon>Bacteria</taxon>
        <taxon>Pseudomonadati</taxon>
        <taxon>Myxococcota</taxon>
        <taxon>Myxococcia</taxon>
        <taxon>Myxococcales</taxon>
        <taxon>Cystobacterineae</taxon>
        <taxon>Archangiaceae</taxon>
        <taxon>Archangium</taxon>
    </lineage>
</organism>
<proteinExistence type="predicted"/>
<protein>
    <recommendedName>
        <fullName evidence="3">Lysozyme inhibitor LprI N-terminal domain-containing protein</fullName>
    </recommendedName>
</protein>
<evidence type="ECO:0000313" key="2">
    <source>
        <dbReference type="Proteomes" id="UP001611383"/>
    </source>
</evidence>